<dbReference type="Pfam" id="PF00005">
    <property type="entry name" value="ABC_tran"/>
    <property type="match status" value="1"/>
</dbReference>
<dbReference type="GO" id="GO:0005524">
    <property type="term" value="F:ATP binding"/>
    <property type="evidence" value="ECO:0007669"/>
    <property type="project" value="UniProtKB-KW"/>
</dbReference>
<dbReference type="InterPro" id="IPR027417">
    <property type="entry name" value="P-loop_NTPase"/>
</dbReference>
<evidence type="ECO:0000313" key="7">
    <source>
        <dbReference type="Proteomes" id="UP001595690"/>
    </source>
</evidence>
<keyword evidence="3" id="KW-0547">Nucleotide-binding</keyword>
<evidence type="ECO:0000313" key="6">
    <source>
        <dbReference type="EMBL" id="MFC3896787.1"/>
    </source>
</evidence>
<comment type="similarity">
    <text evidence="1">Belongs to the ABC transporter superfamily.</text>
</comment>
<evidence type="ECO:0000256" key="2">
    <source>
        <dbReference type="ARBA" id="ARBA00022448"/>
    </source>
</evidence>
<name>A0ABV8C491_9PSEU</name>
<dbReference type="PANTHER" id="PTHR43553">
    <property type="entry name" value="HEAVY METAL TRANSPORTER"/>
    <property type="match status" value="1"/>
</dbReference>
<dbReference type="RefSeq" id="WP_382378342.1">
    <property type="nucleotide sequence ID" value="NZ_JBHRZI010000030.1"/>
</dbReference>
<feature type="domain" description="ABC transporter" evidence="5">
    <location>
        <begin position="26"/>
        <end position="254"/>
    </location>
</feature>
<comment type="caution">
    <text evidence="6">The sequence shown here is derived from an EMBL/GenBank/DDBJ whole genome shotgun (WGS) entry which is preliminary data.</text>
</comment>
<gene>
    <name evidence="6" type="ORF">ACFOWZ_35370</name>
</gene>
<evidence type="ECO:0000256" key="3">
    <source>
        <dbReference type="ARBA" id="ARBA00022741"/>
    </source>
</evidence>
<dbReference type="CDD" id="cd03225">
    <property type="entry name" value="ABC_cobalt_CbiO_domain1"/>
    <property type="match status" value="1"/>
</dbReference>
<dbReference type="InterPro" id="IPR050095">
    <property type="entry name" value="ECF_ABC_transporter_ATP-bd"/>
</dbReference>
<proteinExistence type="inferred from homology"/>
<dbReference type="PROSITE" id="PS00211">
    <property type="entry name" value="ABC_TRANSPORTER_1"/>
    <property type="match status" value="1"/>
</dbReference>
<dbReference type="PROSITE" id="PS50893">
    <property type="entry name" value="ABC_TRANSPORTER_2"/>
    <property type="match status" value="1"/>
</dbReference>
<dbReference type="Gene3D" id="3.40.50.300">
    <property type="entry name" value="P-loop containing nucleotide triphosphate hydrolases"/>
    <property type="match status" value="1"/>
</dbReference>
<evidence type="ECO:0000256" key="4">
    <source>
        <dbReference type="ARBA" id="ARBA00022840"/>
    </source>
</evidence>
<protein>
    <submittedName>
        <fullName evidence="6">Energy-coupling factor ABC transporter ATP-binding protein</fullName>
    </submittedName>
</protein>
<dbReference type="Proteomes" id="UP001595690">
    <property type="component" value="Unassembled WGS sequence"/>
</dbReference>
<dbReference type="InterPro" id="IPR003439">
    <property type="entry name" value="ABC_transporter-like_ATP-bd"/>
</dbReference>
<keyword evidence="7" id="KW-1185">Reference proteome</keyword>
<keyword evidence="4 6" id="KW-0067">ATP-binding</keyword>
<dbReference type="InterPro" id="IPR017871">
    <property type="entry name" value="ABC_transporter-like_CS"/>
</dbReference>
<dbReference type="InterPro" id="IPR003593">
    <property type="entry name" value="AAA+_ATPase"/>
</dbReference>
<dbReference type="EMBL" id="JBHRZI010000030">
    <property type="protein sequence ID" value="MFC3896787.1"/>
    <property type="molecule type" value="Genomic_DNA"/>
</dbReference>
<dbReference type="SUPFAM" id="SSF52540">
    <property type="entry name" value="P-loop containing nucleoside triphosphate hydrolases"/>
    <property type="match status" value="1"/>
</dbReference>
<evidence type="ECO:0000259" key="5">
    <source>
        <dbReference type="PROSITE" id="PS50893"/>
    </source>
</evidence>
<reference evidence="7" key="1">
    <citation type="journal article" date="2019" name="Int. J. Syst. Evol. Microbiol.">
        <title>The Global Catalogue of Microorganisms (GCM) 10K type strain sequencing project: providing services to taxonomists for standard genome sequencing and annotation.</title>
        <authorList>
            <consortium name="The Broad Institute Genomics Platform"/>
            <consortium name="The Broad Institute Genome Sequencing Center for Infectious Disease"/>
            <person name="Wu L."/>
            <person name="Ma J."/>
        </authorList>
    </citation>
    <scope>NUCLEOTIDE SEQUENCE [LARGE SCALE GENOMIC DNA]</scope>
    <source>
        <strain evidence="7">CGMCC 4.7405</strain>
    </source>
</reference>
<dbReference type="SMART" id="SM00382">
    <property type="entry name" value="AAA"/>
    <property type="match status" value="1"/>
</dbReference>
<sequence>MVSRGWTGKPGGSAVIVPETPAAPALEVSKLAFAYPDGHQALFGVDLRVERGERVAVLGPNGAGKTTFALHLNGVLSGGSGTVSIAGLEVTKANLKEIRRRVGLVFQDPDDQLFCPTVGEDVAFGPRNFGLSDVDGRVLKALQSVGMESVADRSPLHLSGGQRRRVALASVLACDPEILVLDEPSANLEPVARRELAELLLSLGRTMLMVTHDLPFALQICPRSVLVDDGVVVADGPTREILADAALLARHRLELPYGFRLD</sequence>
<dbReference type="InterPro" id="IPR015856">
    <property type="entry name" value="ABC_transpr_CbiO/EcfA_su"/>
</dbReference>
<accession>A0ABV8C491</accession>
<keyword evidence="2" id="KW-0813">Transport</keyword>
<evidence type="ECO:0000256" key="1">
    <source>
        <dbReference type="ARBA" id="ARBA00005417"/>
    </source>
</evidence>
<organism evidence="6 7">
    <name type="scientific">Lentzea rhizosphaerae</name>
    <dbReference type="NCBI Taxonomy" id="2041025"/>
    <lineage>
        <taxon>Bacteria</taxon>
        <taxon>Bacillati</taxon>
        <taxon>Actinomycetota</taxon>
        <taxon>Actinomycetes</taxon>
        <taxon>Pseudonocardiales</taxon>
        <taxon>Pseudonocardiaceae</taxon>
        <taxon>Lentzea</taxon>
    </lineage>
</organism>
<dbReference type="PANTHER" id="PTHR43553:SF24">
    <property type="entry name" value="ENERGY-COUPLING FACTOR TRANSPORTER ATP-BINDING PROTEIN ECFA1"/>
    <property type="match status" value="1"/>
</dbReference>